<feature type="region of interest" description="Disordered" evidence="2">
    <location>
        <begin position="184"/>
        <end position="209"/>
    </location>
</feature>
<protein>
    <recommendedName>
        <fullName evidence="3">Globin domain-containing protein</fullName>
    </recommendedName>
</protein>
<dbReference type="Proteomes" id="UP001143463">
    <property type="component" value="Unassembled WGS sequence"/>
</dbReference>
<keyword evidence="1" id="KW-0479">Metal-binding</keyword>
<accession>A0A9W6UG47</accession>
<evidence type="ECO:0000256" key="2">
    <source>
        <dbReference type="SAM" id="MobiDB-lite"/>
    </source>
</evidence>
<evidence type="ECO:0000256" key="1">
    <source>
        <dbReference type="RuleBase" id="RU000356"/>
    </source>
</evidence>
<organism evidence="4 5">
    <name type="scientific">Pseudonocardia halophobica</name>
    <dbReference type="NCBI Taxonomy" id="29401"/>
    <lineage>
        <taxon>Bacteria</taxon>
        <taxon>Bacillati</taxon>
        <taxon>Actinomycetota</taxon>
        <taxon>Actinomycetes</taxon>
        <taxon>Pseudonocardiales</taxon>
        <taxon>Pseudonocardiaceae</taxon>
        <taxon>Pseudonocardia</taxon>
    </lineage>
</organism>
<keyword evidence="1" id="KW-0408">Iron</keyword>
<keyword evidence="5" id="KW-1185">Reference proteome</keyword>
<dbReference type="InterPro" id="IPR000971">
    <property type="entry name" value="Globin"/>
</dbReference>
<evidence type="ECO:0000259" key="3">
    <source>
        <dbReference type="PROSITE" id="PS01033"/>
    </source>
</evidence>
<dbReference type="PROSITE" id="PS01033">
    <property type="entry name" value="GLOBIN"/>
    <property type="match status" value="1"/>
</dbReference>
<gene>
    <name evidence="4" type="ORF">GCM10017577_69280</name>
</gene>
<dbReference type="GO" id="GO:0005344">
    <property type="term" value="F:oxygen carrier activity"/>
    <property type="evidence" value="ECO:0007669"/>
    <property type="project" value="UniProtKB-KW"/>
</dbReference>
<evidence type="ECO:0000313" key="4">
    <source>
        <dbReference type="EMBL" id="GLL15774.1"/>
    </source>
</evidence>
<dbReference type="InterPro" id="IPR009050">
    <property type="entry name" value="Globin-like_sf"/>
</dbReference>
<proteinExistence type="inferred from homology"/>
<dbReference type="GO" id="GO:0019825">
    <property type="term" value="F:oxygen binding"/>
    <property type="evidence" value="ECO:0007669"/>
    <property type="project" value="InterPro"/>
</dbReference>
<comment type="caution">
    <text evidence="4">The sequence shown here is derived from an EMBL/GenBank/DDBJ whole genome shotgun (WGS) entry which is preliminary data.</text>
</comment>
<dbReference type="Gene3D" id="1.10.490.10">
    <property type="entry name" value="Globins"/>
    <property type="match status" value="1"/>
</dbReference>
<sequence length="209" mass="23426">MGSPTGSGPTRARTDTRPSDGRPTPEVMAEVQRSCRAVADRPERLAEVFYAHLFEMAPWARSMFGTDMTGQMQRMTATLLAAVQQLTTSDTADLELVLHRMGADHYVRHGVEPKHYLYIAHALTRAVRDVAGWEYSGHLNSCWVWLSEWVCRHMIAGAREAIAEQNPVEDDAGWRLGERATAAAIPSPRAEPATHSRPRHARRLFRNRG</sequence>
<feature type="compositionally biased region" description="Basic residues" evidence="2">
    <location>
        <begin position="196"/>
        <end position="209"/>
    </location>
</feature>
<dbReference type="InterPro" id="IPR012292">
    <property type="entry name" value="Globin/Proto"/>
</dbReference>
<keyword evidence="1" id="KW-0813">Transport</keyword>
<comment type="similarity">
    <text evidence="1">Belongs to the globin family.</text>
</comment>
<dbReference type="Pfam" id="PF00042">
    <property type="entry name" value="Globin"/>
    <property type="match status" value="1"/>
</dbReference>
<keyword evidence="1" id="KW-0561">Oxygen transport</keyword>
<reference evidence="4" key="2">
    <citation type="submission" date="2023-01" db="EMBL/GenBank/DDBJ databases">
        <authorList>
            <person name="Sun Q."/>
            <person name="Evtushenko L."/>
        </authorList>
    </citation>
    <scope>NUCLEOTIDE SEQUENCE</scope>
    <source>
        <strain evidence="4">VKM Ac-1069</strain>
    </source>
</reference>
<dbReference type="GO" id="GO:0020037">
    <property type="term" value="F:heme binding"/>
    <property type="evidence" value="ECO:0007669"/>
    <property type="project" value="InterPro"/>
</dbReference>
<feature type="region of interest" description="Disordered" evidence="2">
    <location>
        <begin position="1"/>
        <end position="27"/>
    </location>
</feature>
<dbReference type="AlphaFoldDB" id="A0A9W6UG47"/>
<evidence type="ECO:0000313" key="5">
    <source>
        <dbReference type="Proteomes" id="UP001143463"/>
    </source>
</evidence>
<keyword evidence="1" id="KW-0349">Heme</keyword>
<reference evidence="4" key="1">
    <citation type="journal article" date="2014" name="Int. J. Syst. Evol. Microbiol.">
        <title>Complete genome sequence of Corynebacterium casei LMG S-19264T (=DSM 44701T), isolated from a smear-ripened cheese.</title>
        <authorList>
            <consortium name="US DOE Joint Genome Institute (JGI-PGF)"/>
            <person name="Walter F."/>
            <person name="Albersmeier A."/>
            <person name="Kalinowski J."/>
            <person name="Ruckert C."/>
        </authorList>
    </citation>
    <scope>NUCLEOTIDE SEQUENCE</scope>
    <source>
        <strain evidence="4">VKM Ac-1069</strain>
    </source>
</reference>
<feature type="domain" description="Globin" evidence="3">
    <location>
        <begin position="22"/>
        <end position="159"/>
    </location>
</feature>
<dbReference type="EMBL" id="BSFQ01000055">
    <property type="protein sequence ID" value="GLL15774.1"/>
    <property type="molecule type" value="Genomic_DNA"/>
</dbReference>
<name>A0A9W6UG47_9PSEU</name>
<dbReference type="SUPFAM" id="SSF46458">
    <property type="entry name" value="Globin-like"/>
    <property type="match status" value="1"/>
</dbReference>